<evidence type="ECO:0000313" key="2">
    <source>
        <dbReference type="EMBL" id="QOK22401.1"/>
    </source>
</evidence>
<gene>
    <name evidence="2" type="ORF">IGS73_15150</name>
</gene>
<proteinExistence type="predicted"/>
<accession>A0A7L9IYE8</accession>
<protein>
    <submittedName>
        <fullName evidence="2">Uncharacterized protein</fullName>
    </submittedName>
</protein>
<feature type="compositionally biased region" description="Basic residues" evidence="1">
    <location>
        <begin position="1"/>
        <end position="18"/>
    </location>
</feature>
<name>A0A7L9IYE8_9MICO</name>
<dbReference type="Proteomes" id="UP000593998">
    <property type="component" value="Chromosome"/>
</dbReference>
<evidence type="ECO:0000256" key="1">
    <source>
        <dbReference type="SAM" id="MobiDB-lite"/>
    </source>
</evidence>
<reference evidence="2 3" key="1">
    <citation type="submission" date="2020-10" db="EMBL/GenBank/DDBJ databases">
        <title>Janibacter indicus TT2 genome sequence.</title>
        <authorList>
            <person name="Lee K."/>
            <person name="Ganzorig M."/>
        </authorList>
    </citation>
    <scope>NUCLEOTIDE SEQUENCE [LARGE SCALE GENOMIC DNA]</scope>
    <source>
        <strain evidence="2 3">TT2</strain>
    </source>
</reference>
<feature type="region of interest" description="Disordered" evidence="1">
    <location>
        <begin position="1"/>
        <end position="31"/>
    </location>
</feature>
<evidence type="ECO:0000313" key="3">
    <source>
        <dbReference type="Proteomes" id="UP000593998"/>
    </source>
</evidence>
<sequence length="408" mass="43618">MSKTSRRSHRNNRPKGRKERQAQTRAASGDKGLRLVVATGSDGEVSLGRDLRLVRAALLYADSVEFVSPTAQMLASVSSLASGSPEAMASFIAMLDDETAAHILGGTDRSTALEGLALIAQVQGMPRAQRRKHLPAEFAAEVDTAIAGMSAALAELEEFVAAAGMPELVDAVDSGVLSLNLDLFNGDVDDYMDRFLEVLKSRLEAPGVHLLLDDEMAGIARGMITEGTINPSEVGLSRAVRTQAGTRLISHLPAFPDAKVADILEARLELHDPLSAYRSGMKSIEGALTAQAFDPELPSEIDELWRDVVDPTIRRLQTDLSRTRVARAAGLNIAESAKWPLVFSTVSFGVTPALDWASISTTAAAAGTSGAGFAVSEGIKAIKQTQAARDEARRHDMFYLLKLQDKLA</sequence>
<dbReference type="RefSeq" id="WP_192910913.1">
    <property type="nucleotide sequence ID" value="NZ_CP062789.1"/>
</dbReference>
<dbReference type="EMBL" id="CP062789">
    <property type="protein sequence ID" value="QOK22401.1"/>
    <property type="molecule type" value="Genomic_DNA"/>
</dbReference>
<dbReference type="AlphaFoldDB" id="A0A7L9IYE8"/>
<organism evidence="2 3">
    <name type="scientific">Janibacter indicus</name>
    <dbReference type="NCBI Taxonomy" id="857417"/>
    <lineage>
        <taxon>Bacteria</taxon>
        <taxon>Bacillati</taxon>
        <taxon>Actinomycetota</taxon>
        <taxon>Actinomycetes</taxon>
        <taxon>Micrococcales</taxon>
        <taxon>Intrasporangiaceae</taxon>
        <taxon>Janibacter</taxon>
    </lineage>
</organism>